<comment type="caution">
    <text evidence="2">The sequence shown here is derived from an EMBL/GenBank/DDBJ whole genome shotgun (WGS) entry which is preliminary data.</text>
</comment>
<feature type="region of interest" description="Disordered" evidence="1">
    <location>
        <begin position="300"/>
        <end position="475"/>
    </location>
</feature>
<accession>A0ABW1MT01</accession>
<evidence type="ECO:0000256" key="1">
    <source>
        <dbReference type="SAM" id="MobiDB-lite"/>
    </source>
</evidence>
<evidence type="ECO:0000313" key="2">
    <source>
        <dbReference type="EMBL" id="MFC6066969.1"/>
    </source>
</evidence>
<protein>
    <recommendedName>
        <fullName evidence="4">Tox-REase-7 domain-containing protein</fullName>
    </recommendedName>
</protein>
<evidence type="ECO:0008006" key="4">
    <source>
        <dbReference type="Google" id="ProtNLM"/>
    </source>
</evidence>
<dbReference type="RefSeq" id="WP_382467529.1">
    <property type="nucleotide sequence ID" value="NZ_JBHSPX010000008.1"/>
</dbReference>
<sequence>LIVDGIWGTIKGLGTLVGFGGWDAMGQAWKGLAQLATGLAISSIPGVGTAFWALPEDKLPSWLRDSRTAMKETGKALVAWDEWGKNPGRAAGAVTFNVLTTVFTGGAGGAAAGAGKAGAVAKALSVAGKAGKVIDPMTYVAKGAGAGLTKIGDIAKSIKGIGKIDVPALPADAIKLPEGSLKLPDGAVRLPEGAAVPEGATRLPDGNVRLPDDVPALPENATRLPTGPGEPARYFDGDGNLLDEHGNVVDSIDNAPKEGSPHVEPPAGSDLPRVDADSPAKVPAMAGAAHAADNAGHVHLGNSLDTQLGDTGRLADDAGTPGGHVGDNAPGGHAPGHLGDTPGNGLPGHLGDTPGGLPGRIGDTPGGTADHLPGGHADDLAHGPSASHEPPTGGGHTGGHGDGPGGHEGHPGSHGEGPVGGHETPAGGSGGEGGPGGSGPGGPTGPHGPDGPEGWERHADDSGPLERGSELEQQVREQVRGTAVKHGDVERILQNLADEPAGREIADTIASGRFRDAPNFSSVVSALTGKGEISGCLEQIRLANRLHESGLTDISFEIKQGGHEIKPGVFTEAKTDLDVMARDADGNVHGWQFKDMTGKDSPADPAKVTRNIFKKIGQLTDSKADMQTFVVETKASRAEMATQIGRFQKGYDFDGVQFVIRSPDGILFVPREGGMFMPEGAL</sequence>
<evidence type="ECO:0000313" key="3">
    <source>
        <dbReference type="Proteomes" id="UP001596139"/>
    </source>
</evidence>
<dbReference type="EMBL" id="JBHSPX010000008">
    <property type="protein sequence ID" value="MFC6066969.1"/>
    <property type="molecule type" value="Genomic_DNA"/>
</dbReference>
<proteinExistence type="predicted"/>
<feature type="region of interest" description="Disordered" evidence="1">
    <location>
        <begin position="243"/>
        <end position="282"/>
    </location>
</feature>
<organism evidence="2 3">
    <name type="scientific">Streptomyces ochraceiscleroticus</name>
    <dbReference type="NCBI Taxonomy" id="47761"/>
    <lineage>
        <taxon>Bacteria</taxon>
        <taxon>Bacillati</taxon>
        <taxon>Actinomycetota</taxon>
        <taxon>Actinomycetes</taxon>
        <taxon>Kitasatosporales</taxon>
        <taxon>Streptomycetaceae</taxon>
        <taxon>Streptomyces</taxon>
    </lineage>
</organism>
<feature type="compositionally biased region" description="Gly residues" evidence="1">
    <location>
        <begin position="345"/>
        <end position="359"/>
    </location>
</feature>
<dbReference type="Proteomes" id="UP001596139">
    <property type="component" value="Unassembled WGS sequence"/>
</dbReference>
<reference evidence="3" key="1">
    <citation type="journal article" date="2019" name="Int. J. Syst. Evol. Microbiol.">
        <title>The Global Catalogue of Microorganisms (GCM) 10K type strain sequencing project: providing services to taxonomists for standard genome sequencing and annotation.</title>
        <authorList>
            <consortium name="The Broad Institute Genomics Platform"/>
            <consortium name="The Broad Institute Genome Sequencing Center for Infectious Disease"/>
            <person name="Wu L."/>
            <person name="Ma J."/>
        </authorList>
    </citation>
    <scope>NUCLEOTIDE SEQUENCE [LARGE SCALE GENOMIC DNA]</scope>
    <source>
        <strain evidence="3">CGMCC 1.15180</strain>
    </source>
</reference>
<feature type="compositionally biased region" description="Gly residues" evidence="1">
    <location>
        <begin position="427"/>
        <end position="445"/>
    </location>
</feature>
<keyword evidence="3" id="KW-1185">Reference proteome</keyword>
<gene>
    <name evidence="2" type="ORF">ACFP4F_31115</name>
</gene>
<feature type="non-terminal residue" evidence="2">
    <location>
        <position position="1"/>
    </location>
</feature>
<name>A0ABW1MT01_9ACTN</name>
<feature type="compositionally biased region" description="Gly residues" evidence="1">
    <location>
        <begin position="392"/>
        <end position="404"/>
    </location>
</feature>